<evidence type="ECO:0000259" key="2">
    <source>
        <dbReference type="PROSITE" id="PS51762"/>
    </source>
</evidence>
<name>A0ABR2XFA9_9PEZI</name>
<feature type="chain" id="PRO_5045241162" evidence="1">
    <location>
        <begin position="24"/>
        <end position="379"/>
    </location>
</feature>
<keyword evidence="4" id="KW-1185">Reference proteome</keyword>
<comment type="caution">
    <text evidence="3">The sequence shown here is derived from an EMBL/GenBank/DDBJ whole genome shotgun (WGS) entry which is preliminary data.</text>
</comment>
<dbReference type="InterPro" id="IPR013320">
    <property type="entry name" value="ConA-like_dom_sf"/>
</dbReference>
<gene>
    <name evidence="3" type="ORF">SCAR479_10857</name>
</gene>
<dbReference type="PANTHER" id="PTHR38121:SF4">
    <property type="entry name" value="GH16 DOMAIN-CONTAINING PROTEIN-RELATED"/>
    <property type="match status" value="1"/>
</dbReference>
<feature type="domain" description="GH16" evidence="2">
    <location>
        <begin position="58"/>
        <end position="310"/>
    </location>
</feature>
<sequence length="379" mass="41227">MGGPGYLRTAGFSISLLVQYAVAEYKTTDDSHCDCYLTNGSTGAYFTTHKFYDFRSMSDHVNVPSSLVSDADAASQADPANDYFTSQAWTEAWSIQQWNNSASVDDGDAELLMANSPANIYIETNTDANAQSDTYLSLRTVRLDDFQTAAEFESTSEAYHFVSARMYARTVGASGAITAMFTYRGSDDPNAIQEADLEVRTMDPPDVIQYTNQPSFSATGDAVDSATRNATVPVGWDDWAVHRMDWSPDSTMWYVDGVDVSQISFQTPRDPSYIIFNTWSDGAHWSGNMSVGDEAYLQIQWIELVFNSTGGDGTSADGGTHRRSLSKREDNCQNVCSVDETDTVGTPVLLQGGASGASPGRLGVFCIPALVIAAMYLLS</sequence>
<reference evidence="3 4" key="1">
    <citation type="submission" date="2024-02" db="EMBL/GenBank/DDBJ databases">
        <title>First draft genome assembly of two strains of Seiridium cardinale.</title>
        <authorList>
            <person name="Emiliani G."/>
            <person name="Scali E."/>
        </authorList>
    </citation>
    <scope>NUCLEOTIDE SEQUENCE [LARGE SCALE GENOMIC DNA]</scope>
    <source>
        <strain evidence="3 4">BM-138-000479</strain>
    </source>
</reference>
<dbReference type="PANTHER" id="PTHR38121">
    <property type="entry name" value="GH16 DOMAIN-CONTAINING PROTEIN"/>
    <property type="match status" value="1"/>
</dbReference>
<dbReference type="Proteomes" id="UP001465668">
    <property type="component" value="Unassembled WGS sequence"/>
</dbReference>
<dbReference type="Pfam" id="PF00722">
    <property type="entry name" value="Glyco_hydro_16"/>
    <property type="match status" value="1"/>
</dbReference>
<proteinExistence type="predicted"/>
<dbReference type="CDD" id="cd00413">
    <property type="entry name" value="Glyco_hydrolase_16"/>
    <property type="match status" value="1"/>
</dbReference>
<evidence type="ECO:0000313" key="3">
    <source>
        <dbReference type="EMBL" id="KAK9772484.1"/>
    </source>
</evidence>
<keyword evidence="1" id="KW-0732">Signal</keyword>
<dbReference type="Gene3D" id="2.60.120.200">
    <property type="match status" value="1"/>
</dbReference>
<dbReference type="SUPFAM" id="SSF49899">
    <property type="entry name" value="Concanavalin A-like lectins/glucanases"/>
    <property type="match status" value="1"/>
</dbReference>
<protein>
    <submittedName>
        <fullName evidence="3">Concanavalin A-like lectin/glucanase domain-containing protein</fullName>
    </submittedName>
</protein>
<organism evidence="3 4">
    <name type="scientific">Seiridium cardinale</name>
    <dbReference type="NCBI Taxonomy" id="138064"/>
    <lineage>
        <taxon>Eukaryota</taxon>
        <taxon>Fungi</taxon>
        <taxon>Dikarya</taxon>
        <taxon>Ascomycota</taxon>
        <taxon>Pezizomycotina</taxon>
        <taxon>Sordariomycetes</taxon>
        <taxon>Xylariomycetidae</taxon>
        <taxon>Amphisphaeriales</taxon>
        <taxon>Sporocadaceae</taxon>
        <taxon>Seiridium</taxon>
    </lineage>
</organism>
<evidence type="ECO:0000256" key="1">
    <source>
        <dbReference type="SAM" id="SignalP"/>
    </source>
</evidence>
<feature type="signal peptide" evidence="1">
    <location>
        <begin position="1"/>
        <end position="23"/>
    </location>
</feature>
<dbReference type="EMBL" id="JARVKM010000061">
    <property type="protein sequence ID" value="KAK9772484.1"/>
    <property type="molecule type" value="Genomic_DNA"/>
</dbReference>
<dbReference type="PROSITE" id="PS51762">
    <property type="entry name" value="GH16_2"/>
    <property type="match status" value="1"/>
</dbReference>
<evidence type="ECO:0000313" key="4">
    <source>
        <dbReference type="Proteomes" id="UP001465668"/>
    </source>
</evidence>
<dbReference type="InterPro" id="IPR000757">
    <property type="entry name" value="Beta-glucanase-like"/>
</dbReference>
<accession>A0ABR2XFA9</accession>